<dbReference type="InterPro" id="IPR023828">
    <property type="entry name" value="Peptidase_S8_Ser-AS"/>
</dbReference>
<keyword evidence="3 5" id="KW-0378">Hydrolase</keyword>
<dbReference type="InterPro" id="IPR001119">
    <property type="entry name" value="SLH_dom"/>
</dbReference>
<dbReference type="PROSITE" id="PS00138">
    <property type="entry name" value="SUBTILASE_SER"/>
    <property type="match status" value="1"/>
</dbReference>
<gene>
    <name evidence="9" type="ORF">XYCOK13_36940</name>
</gene>
<evidence type="ECO:0000256" key="5">
    <source>
        <dbReference type="PROSITE-ProRule" id="PRU01240"/>
    </source>
</evidence>
<comment type="similarity">
    <text evidence="1 5 6">Belongs to the peptidase S8 family.</text>
</comment>
<dbReference type="Pfam" id="PF00082">
    <property type="entry name" value="Peptidase_S8"/>
    <property type="match status" value="1"/>
</dbReference>
<evidence type="ECO:0000256" key="3">
    <source>
        <dbReference type="ARBA" id="ARBA00022801"/>
    </source>
</evidence>
<evidence type="ECO:0000256" key="6">
    <source>
        <dbReference type="RuleBase" id="RU003355"/>
    </source>
</evidence>
<proteinExistence type="inferred from homology"/>
<reference evidence="9" key="1">
    <citation type="submission" date="2021-04" db="EMBL/GenBank/DDBJ databases">
        <title>Draft genome sequence of Xylanibacillus composti strain K13.</title>
        <authorList>
            <person name="Uke A."/>
            <person name="Chhe C."/>
            <person name="Baramee S."/>
            <person name="Kosugi A."/>
        </authorList>
    </citation>
    <scope>NUCLEOTIDE SEQUENCE</scope>
    <source>
        <strain evidence="9">K13</strain>
    </source>
</reference>
<dbReference type="InterPro" id="IPR022398">
    <property type="entry name" value="Peptidase_S8_His-AS"/>
</dbReference>
<dbReference type="Pfam" id="PF00395">
    <property type="entry name" value="SLH"/>
    <property type="match status" value="3"/>
</dbReference>
<dbReference type="Proteomes" id="UP000677918">
    <property type="component" value="Unassembled WGS sequence"/>
</dbReference>
<feature type="active site" description="Charge relay system" evidence="5">
    <location>
        <position position="190"/>
    </location>
</feature>
<protein>
    <recommendedName>
        <fullName evidence="8">SLH domain-containing protein</fullName>
    </recommendedName>
</protein>
<evidence type="ECO:0000313" key="9">
    <source>
        <dbReference type="EMBL" id="GIQ70870.1"/>
    </source>
</evidence>
<dbReference type="InterPro" id="IPR036852">
    <property type="entry name" value="Peptidase_S8/S53_dom_sf"/>
</dbReference>
<dbReference type="Gene3D" id="2.60.120.380">
    <property type="match status" value="3"/>
</dbReference>
<evidence type="ECO:0000259" key="8">
    <source>
        <dbReference type="PROSITE" id="PS51272"/>
    </source>
</evidence>
<feature type="active site" description="Charge relay system" evidence="5">
    <location>
        <position position="157"/>
    </location>
</feature>
<dbReference type="PROSITE" id="PS00137">
    <property type="entry name" value="SUBTILASE_HIS"/>
    <property type="match status" value="1"/>
</dbReference>
<dbReference type="PRINTS" id="PR00723">
    <property type="entry name" value="SUBTILISIN"/>
</dbReference>
<dbReference type="GO" id="GO:0004252">
    <property type="term" value="F:serine-type endopeptidase activity"/>
    <property type="evidence" value="ECO:0007669"/>
    <property type="project" value="UniProtKB-UniRule"/>
</dbReference>
<dbReference type="SUPFAM" id="SSF52743">
    <property type="entry name" value="Subtilisin-like"/>
    <property type="match status" value="1"/>
</dbReference>
<dbReference type="AlphaFoldDB" id="A0A8J4H6W8"/>
<evidence type="ECO:0000256" key="4">
    <source>
        <dbReference type="ARBA" id="ARBA00022825"/>
    </source>
</evidence>
<evidence type="ECO:0000313" key="10">
    <source>
        <dbReference type="Proteomes" id="UP000677918"/>
    </source>
</evidence>
<feature type="domain" description="SLH" evidence="8">
    <location>
        <begin position="883"/>
        <end position="937"/>
    </location>
</feature>
<dbReference type="PROSITE" id="PS51272">
    <property type="entry name" value="SLH"/>
    <property type="match status" value="3"/>
</dbReference>
<dbReference type="PANTHER" id="PTHR43399:SF4">
    <property type="entry name" value="CELL WALL-ASSOCIATED PROTEASE"/>
    <property type="match status" value="1"/>
</dbReference>
<organism evidence="9 10">
    <name type="scientific">Xylanibacillus composti</name>
    <dbReference type="NCBI Taxonomy" id="1572762"/>
    <lineage>
        <taxon>Bacteria</taxon>
        <taxon>Bacillati</taxon>
        <taxon>Bacillota</taxon>
        <taxon>Bacilli</taxon>
        <taxon>Bacillales</taxon>
        <taxon>Paenibacillaceae</taxon>
        <taxon>Xylanibacillus</taxon>
    </lineage>
</organism>
<evidence type="ECO:0000256" key="1">
    <source>
        <dbReference type="ARBA" id="ARBA00011073"/>
    </source>
</evidence>
<dbReference type="PROSITE" id="PS00136">
    <property type="entry name" value="SUBTILASE_ASP"/>
    <property type="match status" value="1"/>
</dbReference>
<keyword evidence="10" id="KW-1185">Reference proteome</keyword>
<feature type="signal peptide" evidence="7">
    <location>
        <begin position="1"/>
        <end position="23"/>
    </location>
</feature>
<feature type="domain" description="SLH" evidence="8">
    <location>
        <begin position="819"/>
        <end position="882"/>
    </location>
</feature>
<dbReference type="PANTHER" id="PTHR43399">
    <property type="entry name" value="SUBTILISIN-RELATED"/>
    <property type="match status" value="1"/>
</dbReference>
<name>A0A8J4H6W8_9BACL</name>
<accession>A0A8J4H6W8</accession>
<dbReference type="InterPro" id="IPR000209">
    <property type="entry name" value="Peptidase_S8/S53_dom"/>
</dbReference>
<evidence type="ECO:0000256" key="7">
    <source>
        <dbReference type="SAM" id="SignalP"/>
    </source>
</evidence>
<dbReference type="InterPro" id="IPR023827">
    <property type="entry name" value="Peptidase_S8_Asp-AS"/>
</dbReference>
<evidence type="ECO:0000256" key="2">
    <source>
        <dbReference type="ARBA" id="ARBA00022670"/>
    </source>
</evidence>
<dbReference type="EMBL" id="BOVK01000061">
    <property type="protein sequence ID" value="GIQ70870.1"/>
    <property type="molecule type" value="Genomic_DNA"/>
</dbReference>
<feature type="domain" description="SLH" evidence="8">
    <location>
        <begin position="759"/>
        <end position="818"/>
    </location>
</feature>
<sequence>MKGNRVAHISVILVLLLLLQAMADFGPALHAETDDAAMEQSHTSADAKAASSWIIKWAVPLAEMNEQFVQESTIVKQLADLQVVEAMPKPGVDAGQWAERWSQHADVVYLHDNRPVQLAAAPNDPLYTNQNYLKQIGMEAAWEHENSNADMVIAVVDTGVDLNHPDLKDRITGGINLLNKNLRPQDDNGHGTNVAGIIAAVSNNQIGVSGMLWDARIMPVKVMDSKGSGDEMKLGEGIKYAVDEGAKIIVLSLGLFKYSQYLKEVVDYAEDKGVLLVAATGNEGQSVKYPAAYHSVVAVGGVRSDNQPEPKSNSGPEIDLVAPYRVFTTSLGGGYGVSEGTSMAAPQVAAAAALIWKRYPDYKPYQVRSLLQQSAQNLGSPGWDERTGYGLLRVDRALTIKPEIDFYEPNDRSTQAKTLPVDTQISASFSSSTDVDWYSVQIPYKGTLEIKFPGATNEQLRSIALETYVGGAKKEEVSDLTKGAKFSVEPGTVLLRARLNETARAAGFEYRLETYFHIYRDAFENNDKQYLAYSLPARDHTLKATFHQVNDVDWYMIHVKEKGTLQIRAEPDTYRMDLELMVQRMGENGRAYDYTDEGETEYTPKLQVEPGYYYIRVRNLNYQSDSYPVRGEYTLSVNYLKTYEDPNEPNDKTYQATTMVSGRTYEGVMYPNEDVDWFVFNVTQDSYASFLLDNIPKDRTMSLAVLNSSLKQMAVYVNDEGDTSISHGMYLAKGTYYLRLQANRAFDTQMYRVRTTLTRLVSGFRDIQGHWAEKYIVDLASKDIVSGYPDFRFAPNGKLTRAEATFMLVQALSPSRTNRTPAFKDVNRNHWAYEAIAQASAEGWIAGYPDGTFAPNKLLTRMEMAVLLSQAMQVKGIAGRSAPFKDVPGTQWGADRVRALKQLGWISGYEDNTFRPGSTSTRAEFVSMLYNLVNRKK</sequence>
<dbReference type="Gene3D" id="3.40.50.200">
    <property type="entry name" value="Peptidase S8/S53 domain"/>
    <property type="match status" value="1"/>
</dbReference>
<feature type="chain" id="PRO_5035278595" description="SLH domain-containing protein" evidence="7">
    <location>
        <begin position="24"/>
        <end position="937"/>
    </location>
</feature>
<dbReference type="PROSITE" id="PS51892">
    <property type="entry name" value="SUBTILASE"/>
    <property type="match status" value="1"/>
</dbReference>
<dbReference type="RefSeq" id="WP_213413678.1">
    <property type="nucleotide sequence ID" value="NZ_BOVK01000061.1"/>
</dbReference>
<dbReference type="GO" id="GO:0006508">
    <property type="term" value="P:proteolysis"/>
    <property type="evidence" value="ECO:0007669"/>
    <property type="project" value="UniProtKB-KW"/>
</dbReference>
<dbReference type="InterPro" id="IPR051048">
    <property type="entry name" value="Peptidase_S8/S53_subtilisin"/>
</dbReference>
<comment type="caution">
    <text evidence="9">The sequence shown here is derived from an EMBL/GenBank/DDBJ whole genome shotgun (WGS) entry which is preliminary data.</text>
</comment>
<dbReference type="InterPro" id="IPR015500">
    <property type="entry name" value="Peptidase_S8_subtilisin-rel"/>
</dbReference>
<dbReference type="SUPFAM" id="SSF89260">
    <property type="entry name" value="Collagen-binding domain"/>
    <property type="match status" value="2"/>
</dbReference>
<keyword evidence="4 5" id="KW-0720">Serine protease</keyword>
<feature type="active site" description="Charge relay system" evidence="5">
    <location>
        <position position="342"/>
    </location>
</feature>
<keyword evidence="7" id="KW-0732">Signal</keyword>
<keyword evidence="2 5" id="KW-0645">Protease</keyword>